<comment type="caution">
    <text evidence="8">The sequence shown here is derived from an EMBL/GenBank/DDBJ whole genome shotgun (WGS) entry which is preliminary data.</text>
</comment>
<comment type="subcellular location">
    <subcellularLocation>
        <location evidence="1">Cell membrane</location>
        <topology evidence="1">Multi-pass membrane protein</topology>
    </subcellularLocation>
</comment>
<evidence type="ECO:0008006" key="10">
    <source>
        <dbReference type="Google" id="ProtNLM"/>
    </source>
</evidence>
<dbReference type="Proteomes" id="UP000680279">
    <property type="component" value="Unassembled WGS sequence"/>
</dbReference>
<keyword evidence="6 7" id="KW-0472">Membrane</keyword>
<reference evidence="8 9" key="1">
    <citation type="submission" date="2021-03" db="EMBL/GenBank/DDBJ databases">
        <title>Antimicrobial resistance genes in bacteria isolated from Japanese honey, and their potential for conferring macrolide and lincosamide resistance in the American foulbrood pathogen Paenibacillus larvae.</title>
        <authorList>
            <person name="Okamoto M."/>
            <person name="Kumagai M."/>
            <person name="Kanamori H."/>
            <person name="Takamatsu D."/>
        </authorList>
    </citation>
    <scope>NUCLEOTIDE SEQUENCE [LARGE SCALE GENOMIC DNA]</scope>
    <source>
        <strain evidence="8 9">J1TS3</strain>
    </source>
</reference>
<keyword evidence="3" id="KW-1003">Cell membrane</keyword>
<dbReference type="EMBL" id="BOQT01000022">
    <property type="protein sequence ID" value="GIN22908.1"/>
    <property type="molecule type" value="Genomic_DNA"/>
</dbReference>
<dbReference type="PANTHER" id="PTHR33452">
    <property type="entry name" value="OXIDOREDUCTASE CATD-RELATED"/>
    <property type="match status" value="1"/>
</dbReference>
<evidence type="ECO:0000313" key="8">
    <source>
        <dbReference type="EMBL" id="GIN22908.1"/>
    </source>
</evidence>
<dbReference type="Pfam" id="PF07681">
    <property type="entry name" value="DoxX"/>
    <property type="match status" value="1"/>
</dbReference>
<feature type="transmembrane region" description="Helical" evidence="7">
    <location>
        <begin position="76"/>
        <end position="98"/>
    </location>
</feature>
<organism evidence="8 9">
    <name type="scientific">Siminovitchia fordii</name>
    <dbReference type="NCBI Taxonomy" id="254759"/>
    <lineage>
        <taxon>Bacteria</taxon>
        <taxon>Bacillati</taxon>
        <taxon>Bacillota</taxon>
        <taxon>Bacilli</taxon>
        <taxon>Bacillales</taxon>
        <taxon>Bacillaceae</taxon>
        <taxon>Siminovitchia</taxon>
    </lineage>
</organism>
<dbReference type="PANTHER" id="PTHR33452:SF1">
    <property type="entry name" value="INNER MEMBRANE PROTEIN YPHA-RELATED"/>
    <property type="match status" value="1"/>
</dbReference>
<dbReference type="InterPro" id="IPR032808">
    <property type="entry name" value="DoxX"/>
</dbReference>
<evidence type="ECO:0000256" key="4">
    <source>
        <dbReference type="ARBA" id="ARBA00022692"/>
    </source>
</evidence>
<gene>
    <name evidence="8" type="ORF">J1TS3_40420</name>
</gene>
<keyword evidence="5 7" id="KW-1133">Transmembrane helix</keyword>
<evidence type="ECO:0000313" key="9">
    <source>
        <dbReference type="Proteomes" id="UP000680279"/>
    </source>
</evidence>
<evidence type="ECO:0000256" key="6">
    <source>
        <dbReference type="ARBA" id="ARBA00023136"/>
    </source>
</evidence>
<evidence type="ECO:0000256" key="3">
    <source>
        <dbReference type="ARBA" id="ARBA00022475"/>
    </source>
</evidence>
<name>A0ABQ4KCL9_9BACI</name>
<comment type="similarity">
    <text evidence="2">Belongs to the DoxX family.</text>
</comment>
<evidence type="ECO:0000256" key="2">
    <source>
        <dbReference type="ARBA" id="ARBA00006679"/>
    </source>
</evidence>
<evidence type="ECO:0000256" key="7">
    <source>
        <dbReference type="SAM" id="Phobius"/>
    </source>
</evidence>
<protein>
    <recommendedName>
        <fullName evidence="10">DoxX family protein</fullName>
    </recommendedName>
</protein>
<sequence length="110" mass="11562">MANGVSKFQGGIDNTVGWFESLGIPGILAYAVGTIELAGGIALILGLGTRIVSLLFGIIMIGAIFKVKLADGFLNGYVFDLVLLIIAIHMVLNGSKLISLGQLIMKDREA</sequence>
<evidence type="ECO:0000256" key="1">
    <source>
        <dbReference type="ARBA" id="ARBA00004651"/>
    </source>
</evidence>
<keyword evidence="9" id="KW-1185">Reference proteome</keyword>
<keyword evidence="4 7" id="KW-0812">Transmembrane</keyword>
<proteinExistence type="inferred from homology"/>
<evidence type="ECO:0000256" key="5">
    <source>
        <dbReference type="ARBA" id="ARBA00022989"/>
    </source>
</evidence>
<accession>A0ABQ4KCL9</accession>
<feature type="transmembrane region" description="Helical" evidence="7">
    <location>
        <begin position="52"/>
        <end position="70"/>
    </location>
</feature>
<dbReference type="InterPro" id="IPR051907">
    <property type="entry name" value="DoxX-like_oxidoreductase"/>
</dbReference>